<dbReference type="NCBIfam" id="TIGR02285">
    <property type="entry name" value="TIGR02285 family protein"/>
    <property type="match status" value="1"/>
</dbReference>
<comment type="caution">
    <text evidence="1">The sequence shown here is derived from an EMBL/GenBank/DDBJ whole genome shotgun (WGS) entry which is preliminary data.</text>
</comment>
<dbReference type="HOGENOM" id="CLU_070282_1_0_6"/>
<accession>A4C707</accession>
<proteinExistence type="predicted"/>
<organism evidence="1 2">
    <name type="scientific">Pseudoalteromonas tunicata D2</name>
    <dbReference type="NCBI Taxonomy" id="87626"/>
    <lineage>
        <taxon>Bacteria</taxon>
        <taxon>Pseudomonadati</taxon>
        <taxon>Pseudomonadota</taxon>
        <taxon>Gammaproteobacteria</taxon>
        <taxon>Alteromonadales</taxon>
        <taxon>Pseudoalteromonadaceae</taxon>
        <taxon>Pseudoalteromonas</taxon>
    </lineage>
</organism>
<gene>
    <name evidence="1" type="ORF">PTD2_13114</name>
</gene>
<dbReference type="AlphaFoldDB" id="A4C707"/>
<dbReference type="STRING" id="87626.PTD2_13114"/>
<sequence length="268" mass="30417">MSAWVAHAQEQIIWQLNHAPPSTIVHGEFKNKGFIDLILKEIIDQLPQYEHVIEVSTLASSSFEIRAKKNVCLPALFDTPERQKFMVFSNASIAHPSNRIVLLKSKALTMPASNLRHLLANKALFIGLDQARSYGSYIDAILADFEPADNIYRRESESPNGLIEMVVAGRLDYTLAYPFQIQYYLQSHGFNGDNPLIEQKIEGLEPFSMGKVACADTPWGRNVIKQVNEVLARIKPTKAYQNAMTTWWRQSAADPTFVEYYQNVFLTH</sequence>
<name>A4C707_9GAMM</name>
<evidence type="ECO:0000313" key="2">
    <source>
        <dbReference type="Proteomes" id="UP000006201"/>
    </source>
</evidence>
<dbReference type="InterPro" id="IPR011972">
    <property type="entry name" value="CHP02285"/>
</dbReference>
<dbReference type="Proteomes" id="UP000006201">
    <property type="component" value="Unassembled WGS sequence"/>
</dbReference>
<dbReference type="Gene3D" id="3.40.190.10">
    <property type="entry name" value="Periplasmic binding protein-like II"/>
    <property type="match status" value="2"/>
</dbReference>
<evidence type="ECO:0000313" key="1">
    <source>
        <dbReference type="EMBL" id="EAR29761.1"/>
    </source>
</evidence>
<dbReference type="SUPFAM" id="SSF53850">
    <property type="entry name" value="Periplasmic binding protein-like II"/>
    <property type="match status" value="1"/>
</dbReference>
<protein>
    <submittedName>
        <fullName evidence="1">Uncharacterized protein</fullName>
    </submittedName>
</protein>
<keyword evidence="2" id="KW-1185">Reference proteome</keyword>
<reference evidence="1 2" key="1">
    <citation type="submission" date="2006-02" db="EMBL/GenBank/DDBJ databases">
        <authorList>
            <person name="Moran M.A."/>
            <person name="Kjelleberg S."/>
            <person name="Egan S."/>
            <person name="Saunders N."/>
            <person name="Thomas T."/>
            <person name="Ferriera S."/>
            <person name="Johnson J."/>
            <person name="Kravitz S."/>
            <person name="Halpern A."/>
            <person name="Remington K."/>
            <person name="Beeson K."/>
            <person name="Tran B."/>
            <person name="Rogers Y.-H."/>
            <person name="Friedman R."/>
            <person name="Venter J.C."/>
        </authorList>
    </citation>
    <scope>NUCLEOTIDE SEQUENCE [LARGE SCALE GENOMIC DNA]</scope>
    <source>
        <strain evidence="1 2">D2</strain>
    </source>
</reference>
<dbReference type="eggNOG" id="COG0834">
    <property type="taxonomic scope" value="Bacteria"/>
</dbReference>
<dbReference type="EMBL" id="AAOH01000002">
    <property type="protein sequence ID" value="EAR29761.1"/>
    <property type="molecule type" value="Genomic_DNA"/>
</dbReference>